<protein>
    <submittedName>
        <fullName evidence="1">Uncharacterized protein</fullName>
    </submittedName>
</protein>
<accession>A0A0K2V164</accession>
<reference evidence="1" key="1">
    <citation type="submission" date="2014-05" db="EMBL/GenBank/DDBJ databases">
        <authorList>
            <person name="Chronopoulou M."/>
        </authorList>
    </citation>
    <scope>NUCLEOTIDE SEQUENCE</scope>
    <source>
        <tissue evidence="1">Whole organism</tissue>
    </source>
</reference>
<dbReference type="AlphaFoldDB" id="A0A0K2V164"/>
<proteinExistence type="predicted"/>
<sequence length="36" mass="4145">MVILSVIVIVDNIEEKNACKEEGRKNHMVSLFKILM</sequence>
<dbReference type="EMBL" id="HACA01026873">
    <property type="protein sequence ID" value="CDW44234.1"/>
    <property type="molecule type" value="Transcribed_RNA"/>
</dbReference>
<evidence type="ECO:0000313" key="1">
    <source>
        <dbReference type="EMBL" id="CDW44234.1"/>
    </source>
</evidence>
<name>A0A0K2V164_LEPSM</name>
<organism evidence="1">
    <name type="scientific">Lepeophtheirus salmonis</name>
    <name type="common">Salmon louse</name>
    <name type="synonym">Caligus salmonis</name>
    <dbReference type="NCBI Taxonomy" id="72036"/>
    <lineage>
        <taxon>Eukaryota</taxon>
        <taxon>Metazoa</taxon>
        <taxon>Ecdysozoa</taxon>
        <taxon>Arthropoda</taxon>
        <taxon>Crustacea</taxon>
        <taxon>Multicrustacea</taxon>
        <taxon>Hexanauplia</taxon>
        <taxon>Copepoda</taxon>
        <taxon>Siphonostomatoida</taxon>
        <taxon>Caligidae</taxon>
        <taxon>Lepeophtheirus</taxon>
    </lineage>
</organism>